<comment type="function">
    <text evidence="1">Site-specific tyrosine recombinase, which acts by catalyzing the cutting and rejoining of the recombining DNA molecules.</text>
</comment>
<keyword evidence="5" id="KW-0233">DNA recombination</keyword>
<name>A0A6I3SLJ2_HELMO</name>
<dbReference type="OrthoDB" id="9803188at2"/>
<proteinExistence type="inferred from homology"/>
<dbReference type="PANTHER" id="PTHR30349:SF91">
    <property type="entry name" value="INTA PROTEIN"/>
    <property type="match status" value="1"/>
</dbReference>
<protein>
    <submittedName>
        <fullName evidence="9">Tyrosine-type recombinase/integrase</fullName>
    </submittedName>
</protein>
<organism evidence="9 10">
    <name type="scientific">Heliobacterium mobile</name>
    <name type="common">Heliobacillus mobilis</name>
    <dbReference type="NCBI Taxonomy" id="28064"/>
    <lineage>
        <taxon>Bacteria</taxon>
        <taxon>Bacillati</taxon>
        <taxon>Bacillota</taxon>
        <taxon>Clostridia</taxon>
        <taxon>Eubacteriales</taxon>
        <taxon>Heliobacteriaceae</taxon>
        <taxon>Heliobacterium</taxon>
    </lineage>
</organism>
<dbReference type="RefSeq" id="WP_155476899.1">
    <property type="nucleotide sequence ID" value="NZ_WNKU01000015.1"/>
</dbReference>
<dbReference type="PROSITE" id="PS51898">
    <property type="entry name" value="TYR_RECOMBINASE"/>
    <property type="match status" value="1"/>
</dbReference>
<gene>
    <name evidence="9" type="ORF">GJ688_12555</name>
</gene>
<dbReference type="AlphaFoldDB" id="A0A6I3SLJ2"/>
<dbReference type="InterPro" id="IPR002104">
    <property type="entry name" value="Integrase_catalytic"/>
</dbReference>
<dbReference type="Pfam" id="PF00589">
    <property type="entry name" value="Phage_integrase"/>
    <property type="match status" value="1"/>
</dbReference>
<reference evidence="9 10" key="1">
    <citation type="submission" date="2019-11" db="EMBL/GenBank/DDBJ databases">
        <title>Whole-genome sequence of a the green, strictly anaerobic photosynthetic bacterium Heliobacillus mobilis DSM 6151.</title>
        <authorList>
            <person name="Kyndt J.A."/>
            <person name="Meyer T.E."/>
        </authorList>
    </citation>
    <scope>NUCLEOTIDE SEQUENCE [LARGE SCALE GENOMIC DNA]</scope>
    <source>
        <strain evidence="9 10">DSM 6151</strain>
    </source>
</reference>
<evidence type="ECO:0000256" key="5">
    <source>
        <dbReference type="ARBA" id="ARBA00023172"/>
    </source>
</evidence>
<comment type="similarity">
    <text evidence="2">Belongs to the 'phage' integrase family.</text>
</comment>
<dbReference type="GO" id="GO:0006310">
    <property type="term" value="P:DNA recombination"/>
    <property type="evidence" value="ECO:0007669"/>
    <property type="project" value="UniProtKB-KW"/>
</dbReference>
<dbReference type="InterPro" id="IPR010998">
    <property type="entry name" value="Integrase_recombinase_N"/>
</dbReference>
<evidence type="ECO:0000313" key="10">
    <source>
        <dbReference type="Proteomes" id="UP000430670"/>
    </source>
</evidence>
<evidence type="ECO:0000256" key="1">
    <source>
        <dbReference type="ARBA" id="ARBA00003283"/>
    </source>
</evidence>
<dbReference type="SUPFAM" id="SSF56349">
    <property type="entry name" value="DNA breaking-rejoining enzymes"/>
    <property type="match status" value="1"/>
</dbReference>
<dbReference type="GO" id="GO:0003677">
    <property type="term" value="F:DNA binding"/>
    <property type="evidence" value="ECO:0007669"/>
    <property type="project" value="UniProtKB-UniRule"/>
</dbReference>
<feature type="domain" description="Core-binding (CB)" evidence="8">
    <location>
        <begin position="70"/>
        <end position="153"/>
    </location>
</feature>
<dbReference type="InterPro" id="IPR044068">
    <property type="entry name" value="CB"/>
</dbReference>
<evidence type="ECO:0000256" key="3">
    <source>
        <dbReference type="ARBA" id="ARBA00022908"/>
    </source>
</evidence>
<feature type="domain" description="Tyr recombinase" evidence="7">
    <location>
        <begin position="174"/>
        <end position="378"/>
    </location>
</feature>
<dbReference type="GO" id="GO:0015074">
    <property type="term" value="P:DNA integration"/>
    <property type="evidence" value="ECO:0007669"/>
    <property type="project" value="UniProtKB-KW"/>
</dbReference>
<comment type="caution">
    <text evidence="9">The sequence shown here is derived from an EMBL/GenBank/DDBJ whole genome shotgun (WGS) entry which is preliminary data.</text>
</comment>
<dbReference type="Proteomes" id="UP000430670">
    <property type="component" value="Unassembled WGS sequence"/>
</dbReference>
<evidence type="ECO:0000259" key="8">
    <source>
        <dbReference type="PROSITE" id="PS51900"/>
    </source>
</evidence>
<evidence type="ECO:0000313" key="9">
    <source>
        <dbReference type="EMBL" id="MTV49803.1"/>
    </source>
</evidence>
<evidence type="ECO:0000259" key="7">
    <source>
        <dbReference type="PROSITE" id="PS51898"/>
    </source>
</evidence>
<keyword evidence="3" id="KW-0229">DNA integration</keyword>
<accession>A0A6I3SLJ2</accession>
<keyword evidence="10" id="KW-1185">Reference proteome</keyword>
<dbReference type="Gene3D" id="1.10.443.10">
    <property type="entry name" value="Intergrase catalytic core"/>
    <property type="match status" value="1"/>
</dbReference>
<evidence type="ECO:0000256" key="2">
    <source>
        <dbReference type="ARBA" id="ARBA00008857"/>
    </source>
</evidence>
<dbReference type="InterPro" id="IPR013762">
    <property type="entry name" value="Integrase-like_cat_sf"/>
</dbReference>
<dbReference type="Gene3D" id="1.10.150.130">
    <property type="match status" value="1"/>
</dbReference>
<evidence type="ECO:0000256" key="4">
    <source>
        <dbReference type="ARBA" id="ARBA00023125"/>
    </source>
</evidence>
<dbReference type="InterPro" id="IPR004107">
    <property type="entry name" value="Integrase_SAM-like_N"/>
</dbReference>
<dbReference type="Pfam" id="PF14659">
    <property type="entry name" value="Phage_int_SAM_3"/>
    <property type="match status" value="1"/>
</dbReference>
<dbReference type="PROSITE" id="PS51900">
    <property type="entry name" value="CB"/>
    <property type="match status" value="1"/>
</dbReference>
<sequence>MTSQRNKPGQGSVYQRKDGYFVAQVHIGVDDNGKAKYARRTFKTEGEALQWRDQALVEYRQGIFVIPTTVTFAEWLDIWLEQYVKPNVRPKTWESYEYITRLHLKPKLGNVKVQALQTTQLQRLLNEKRQSGLATRTVELILTTAKTALKQAIHDELINKNIADHVRKPKPSPKPISVFTIDQMKEFMFVAEEDRLWIAFKLLLGTGMRVGELLALKWGDINLERGHIDVTKGTVLVKNEHGPNKTHQIIQEPKTKNGYRRIPITEDLVRQLKRWQVLQYIERMGEGEEYEDDGLVVTTKKGRMVSQRNLATKFHRLLDKAEIPKTNLHSLRHTYATRLLEAGVHPKVVQELLGHGSIRITLDTYSHVLPDVKKQAIVKIEGMLSPRKMGNMVG</sequence>
<dbReference type="EMBL" id="WNKU01000015">
    <property type="protein sequence ID" value="MTV49803.1"/>
    <property type="molecule type" value="Genomic_DNA"/>
</dbReference>
<dbReference type="CDD" id="cd01189">
    <property type="entry name" value="INT_ICEBs1_C_like"/>
    <property type="match status" value="1"/>
</dbReference>
<dbReference type="PANTHER" id="PTHR30349">
    <property type="entry name" value="PHAGE INTEGRASE-RELATED"/>
    <property type="match status" value="1"/>
</dbReference>
<evidence type="ECO:0000256" key="6">
    <source>
        <dbReference type="PROSITE-ProRule" id="PRU01248"/>
    </source>
</evidence>
<keyword evidence="4 6" id="KW-0238">DNA-binding</keyword>
<dbReference type="InterPro" id="IPR011010">
    <property type="entry name" value="DNA_brk_join_enz"/>
</dbReference>
<dbReference type="InterPro" id="IPR050090">
    <property type="entry name" value="Tyrosine_recombinase_XerCD"/>
</dbReference>